<dbReference type="InterPro" id="IPR008928">
    <property type="entry name" value="6-hairpin_glycosidase_sf"/>
</dbReference>
<accession>A0ABR6B825</accession>
<feature type="domain" description="Mannosylglycerate hydrolase MGH1-like glycoside hydrolase" evidence="2">
    <location>
        <begin position="261"/>
        <end position="570"/>
    </location>
</feature>
<dbReference type="Pfam" id="PF22422">
    <property type="entry name" value="MGH1-like_GH"/>
    <property type="match status" value="1"/>
</dbReference>
<dbReference type="InterPro" id="IPR054491">
    <property type="entry name" value="MGH1-like_GH"/>
</dbReference>
<dbReference type="SUPFAM" id="SSF48208">
    <property type="entry name" value="Six-hairpin glycosidases"/>
    <property type="match status" value="1"/>
</dbReference>
<evidence type="ECO:0000259" key="2">
    <source>
        <dbReference type="Pfam" id="PF22422"/>
    </source>
</evidence>
<evidence type="ECO:0000313" key="4">
    <source>
        <dbReference type="Proteomes" id="UP000517916"/>
    </source>
</evidence>
<evidence type="ECO:0008006" key="5">
    <source>
        <dbReference type="Google" id="ProtNLM"/>
    </source>
</evidence>
<comment type="caution">
    <text evidence="3">The sequence shown here is derived from an EMBL/GenBank/DDBJ whole genome shotgun (WGS) entry which is preliminary data.</text>
</comment>
<dbReference type="EMBL" id="JACJID010000001">
    <property type="protein sequence ID" value="MBA8923007.1"/>
    <property type="molecule type" value="Genomic_DNA"/>
</dbReference>
<sequence length="613" mass="65469">MPAQPALHDLVTVVRAPSVALSGPDGQLRGHGAHGWFQHDRRLLSVLAIDLLGAELTPVGGRLAGVSGARFDAVVIGAQPGLADPTVRLRRDRVLTGEQLTDRFELSNSGLNPVEYQVELRLATDHAPVALVKDGGVADLVPGDLATLTWPEVTVAVDPPARTRDEFGVAVLTWPVRLAANESWQLTVTARGHVEPAGFTPTAAPSPGWRLPGAPADQQCAAVLDRNLADLDALLLADPVRPADRFAAAGSPWFLTLFGRDSLLTAWLLLPLGTELAGGTLRALARRQGRTTDPHTEEQPGRILHEVRRGELRTSGLHLPPVYYGTIDATALWVRLLHDAWRAGLPEDEVRALLPNLRAAMEWITGPADADGDGLLEYGGSGEGGLANQGWKDSGDSIRFADGAFAKRPLALCEVQGYAHAAALGAAVLARAFDEPGAEQWWSWAAALRERFRARFWISDEIGPYPAIALDADKTPVTGASSNMAHLLGTGLLDTDEAARVAHRLSQPDLDCGRGLRTLSAASAAYNPYSYHCGTVWPHDTAVAIRGLAAEGHRQLADDLARGLLEAAHRFGNRLPELYAADPEVLAYPAACRPQAWAAAAAVTAVGQLSDWW</sequence>
<dbReference type="RefSeq" id="WP_025359348.1">
    <property type="nucleotide sequence ID" value="NZ_BAAABQ010000055.1"/>
</dbReference>
<dbReference type="InterPro" id="IPR012341">
    <property type="entry name" value="6hp_glycosidase-like_sf"/>
</dbReference>
<dbReference type="Proteomes" id="UP000517916">
    <property type="component" value="Unassembled WGS sequence"/>
</dbReference>
<evidence type="ECO:0000259" key="1">
    <source>
        <dbReference type="Pfam" id="PF14742"/>
    </source>
</evidence>
<evidence type="ECO:0000313" key="3">
    <source>
        <dbReference type="EMBL" id="MBA8923007.1"/>
    </source>
</evidence>
<organism evidence="3 4">
    <name type="scientific">Kutzneria viridogrisea</name>
    <dbReference type="NCBI Taxonomy" id="47990"/>
    <lineage>
        <taxon>Bacteria</taxon>
        <taxon>Bacillati</taxon>
        <taxon>Actinomycetota</taxon>
        <taxon>Actinomycetes</taxon>
        <taxon>Pseudonocardiales</taxon>
        <taxon>Pseudonocardiaceae</taxon>
        <taxon>Kutzneria</taxon>
    </lineage>
</organism>
<gene>
    <name evidence="3" type="ORF">BC739_000204</name>
</gene>
<keyword evidence="4" id="KW-1185">Reference proteome</keyword>
<feature type="domain" description="Putative glycogen debranching enzyme N-terminal" evidence="1">
    <location>
        <begin position="15"/>
        <end position="188"/>
    </location>
</feature>
<dbReference type="Pfam" id="PF14742">
    <property type="entry name" value="GDE_N_bis"/>
    <property type="match status" value="1"/>
</dbReference>
<protein>
    <recommendedName>
        <fullName evidence="5">Amylo-alpha-1,6-glucosidase</fullName>
    </recommendedName>
</protein>
<proteinExistence type="predicted"/>
<dbReference type="Gene3D" id="1.50.10.10">
    <property type="match status" value="1"/>
</dbReference>
<reference evidence="3 4" key="1">
    <citation type="submission" date="2020-08" db="EMBL/GenBank/DDBJ databases">
        <title>Genomic Encyclopedia of Archaeal and Bacterial Type Strains, Phase II (KMG-II): from individual species to whole genera.</title>
        <authorList>
            <person name="Goeker M."/>
        </authorList>
    </citation>
    <scope>NUCLEOTIDE SEQUENCE [LARGE SCALE GENOMIC DNA]</scope>
    <source>
        <strain evidence="3 4">DSM 43850</strain>
    </source>
</reference>
<dbReference type="InterPro" id="IPR032856">
    <property type="entry name" value="GDE_N_bis"/>
</dbReference>
<name>A0ABR6B825_9PSEU</name>